<keyword evidence="2" id="KW-0677">Repeat</keyword>
<keyword evidence="1" id="KW-0479">Metal-binding</keyword>
<name>A0A9P0NT06_ACAOB</name>
<organism evidence="8 9">
    <name type="scientific">Acanthoscelides obtectus</name>
    <name type="common">Bean weevil</name>
    <name type="synonym">Bruchus obtectus</name>
    <dbReference type="NCBI Taxonomy" id="200917"/>
    <lineage>
        <taxon>Eukaryota</taxon>
        <taxon>Metazoa</taxon>
        <taxon>Ecdysozoa</taxon>
        <taxon>Arthropoda</taxon>
        <taxon>Hexapoda</taxon>
        <taxon>Insecta</taxon>
        <taxon>Pterygota</taxon>
        <taxon>Neoptera</taxon>
        <taxon>Endopterygota</taxon>
        <taxon>Coleoptera</taxon>
        <taxon>Polyphaga</taxon>
        <taxon>Cucujiformia</taxon>
        <taxon>Chrysomeloidea</taxon>
        <taxon>Chrysomelidae</taxon>
        <taxon>Bruchinae</taxon>
        <taxon>Bruchini</taxon>
        <taxon>Acanthoscelides</taxon>
    </lineage>
</organism>
<keyword evidence="3 5" id="KW-0863">Zinc-finger</keyword>
<feature type="compositionally biased region" description="Basic and acidic residues" evidence="6">
    <location>
        <begin position="535"/>
        <end position="551"/>
    </location>
</feature>
<dbReference type="OrthoDB" id="265955at2759"/>
<feature type="domain" description="C2HC/C3H-type" evidence="7">
    <location>
        <begin position="336"/>
        <end position="365"/>
    </location>
</feature>
<feature type="domain" description="C2HC/C3H-type" evidence="7">
    <location>
        <begin position="460"/>
        <end position="489"/>
    </location>
</feature>
<dbReference type="EMBL" id="CAKOFQ010006655">
    <property type="protein sequence ID" value="CAH1954730.1"/>
    <property type="molecule type" value="Genomic_DNA"/>
</dbReference>
<accession>A0A9P0NT06</accession>
<dbReference type="Pfam" id="PF13913">
    <property type="entry name" value="zf-C2HC_2"/>
    <property type="match status" value="5"/>
</dbReference>
<feature type="domain" description="C2HC/C3H-type" evidence="7">
    <location>
        <begin position="629"/>
        <end position="658"/>
    </location>
</feature>
<sequence>MTRSSKTFNRKHCKPFLVLPSIADRYSADKIEEPVKMPLKNPAGLKLFTKRTNIKKREDRPLTATLEKPMILDIRFIGLIDMSKVTKEFLNIPNLCKMPLLINKKPVKVARPLSLPPAQRFKTKRKADSDSTENLDDNANLRSTPSKAVATIRPVAVAPIFRSVKTSSAAIKKQPTAIQPQSPHRHRDANNNDNNKPPCKIVAAIRPRKQTVPGAAKIEATSSSAPAKLASNAVAEACKTCGRKDQPERFHSHPATAVPLCGKVVSPRLAMKSTVQKPVAMKYKSKSNTNSPMEMKRQGNSRLPQPTAKLKPPSQPQNPVVRTKSPEPKRATSAKRTLTCYICGREFGSASLPLHEPKCLQKWERENASLPAHLRRKGPPKPNPNISKDEWNKLAWESSQSTLMPCHNCGRTFYPERLIVHERSCKVPQITMKNIPSTDATSSRVVDSTSSTPTTPKVPPTFECYICGKKFGSHSIKIHEKQCLKKWHIENDSLPVDMRSPPPVKKGTRKAIFCDCKTHMLPKSKYLEKTSPVSPKKETVEVKKNSEDRPASSKKPPMFPCYICGRLFTVNSIYIHEPQCLKMWKIENEKLPPTKRKPEPLKPDIKFTPSGRVDFVGTFHRIWENHLAELVECRKCGRKFFPDRIKTHEKACAGSGGPDQQLPINLLYLR</sequence>
<evidence type="ECO:0000256" key="3">
    <source>
        <dbReference type="ARBA" id="ARBA00022771"/>
    </source>
</evidence>
<keyword evidence="4" id="KW-0862">Zinc</keyword>
<keyword evidence="9" id="KW-1185">Reference proteome</keyword>
<dbReference type="Gene3D" id="3.30.160.60">
    <property type="entry name" value="Classic Zinc Finger"/>
    <property type="match status" value="5"/>
</dbReference>
<dbReference type="AlphaFoldDB" id="A0A9P0NT06"/>
<evidence type="ECO:0000313" key="9">
    <source>
        <dbReference type="Proteomes" id="UP001152888"/>
    </source>
</evidence>
<proteinExistence type="predicted"/>
<feature type="region of interest" description="Disordered" evidence="6">
    <location>
        <begin position="276"/>
        <end position="332"/>
    </location>
</feature>
<feature type="domain" description="C2HC/C3H-type" evidence="7">
    <location>
        <begin position="557"/>
        <end position="586"/>
    </location>
</feature>
<dbReference type="PANTHER" id="PTHR13555">
    <property type="entry name" value="C2H2 ZINC FINGER CGI-62-RELATED"/>
    <property type="match status" value="1"/>
</dbReference>
<comment type="caution">
    <text evidence="8">The sequence shown here is derived from an EMBL/GenBank/DDBJ whole genome shotgun (WGS) entry which is preliminary data.</text>
</comment>
<gene>
    <name evidence="8" type="ORF">ACAOBT_LOCUS714</name>
</gene>
<feature type="region of interest" description="Disordered" evidence="6">
    <location>
        <begin position="113"/>
        <end position="142"/>
    </location>
</feature>
<dbReference type="Proteomes" id="UP001152888">
    <property type="component" value="Unassembled WGS sequence"/>
</dbReference>
<dbReference type="InterPro" id="IPR026319">
    <property type="entry name" value="ZC2HC1A/B-like"/>
</dbReference>
<dbReference type="InterPro" id="IPR049899">
    <property type="entry name" value="Znf_C2HC_C3H"/>
</dbReference>
<evidence type="ECO:0000256" key="2">
    <source>
        <dbReference type="ARBA" id="ARBA00022737"/>
    </source>
</evidence>
<dbReference type="PANTHER" id="PTHR13555:SF68">
    <property type="entry name" value="ZINC FINGER PROTEIN 474"/>
    <property type="match status" value="1"/>
</dbReference>
<feature type="region of interest" description="Disordered" evidence="6">
    <location>
        <begin position="527"/>
        <end position="555"/>
    </location>
</feature>
<evidence type="ECO:0000259" key="7">
    <source>
        <dbReference type="PROSITE" id="PS52027"/>
    </source>
</evidence>
<reference evidence="8" key="1">
    <citation type="submission" date="2022-03" db="EMBL/GenBank/DDBJ databases">
        <authorList>
            <person name="Sayadi A."/>
        </authorList>
    </citation>
    <scope>NUCLEOTIDE SEQUENCE</scope>
</reference>
<evidence type="ECO:0000256" key="4">
    <source>
        <dbReference type="ARBA" id="ARBA00022833"/>
    </source>
</evidence>
<feature type="region of interest" description="Disordered" evidence="6">
    <location>
        <begin position="168"/>
        <end position="198"/>
    </location>
</feature>
<dbReference type="PROSITE" id="PS52027">
    <property type="entry name" value="ZF_C2HC_C3H"/>
    <property type="match status" value="5"/>
</dbReference>
<feature type="compositionally biased region" description="Polar residues" evidence="6">
    <location>
        <begin position="286"/>
        <end position="304"/>
    </location>
</feature>
<evidence type="ECO:0000256" key="6">
    <source>
        <dbReference type="SAM" id="MobiDB-lite"/>
    </source>
</evidence>
<evidence type="ECO:0000256" key="5">
    <source>
        <dbReference type="PROSITE-ProRule" id="PRU01371"/>
    </source>
</evidence>
<dbReference type="GO" id="GO:0008270">
    <property type="term" value="F:zinc ion binding"/>
    <property type="evidence" value="ECO:0007669"/>
    <property type="project" value="UniProtKB-KW"/>
</dbReference>
<evidence type="ECO:0000256" key="1">
    <source>
        <dbReference type="ARBA" id="ARBA00022723"/>
    </source>
</evidence>
<feature type="domain" description="C2HC/C3H-type" evidence="7">
    <location>
        <begin position="402"/>
        <end position="431"/>
    </location>
</feature>
<evidence type="ECO:0000313" key="8">
    <source>
        <dbReference type="EMBL" id="CAH1954730.1"/>
    </source>
</evidence>
<protein>
    <recommendedName>
        <fullName evidence="7">C2HC/C3H-type domain-containing protein</fullName>
    </recommendedName>
</protein>